<feature type="transmembrane region" description="Helical" evidence="9">
    <location>
        <begin position="127"/>
        <end position="154"/>
    </location>
</feature>
<dbReference type="SUPFAM" id="SSF90123">
    <property type="entry name" value="ABC transporter transmembrane region"/>
    <property type="match status" value="1"/>
</dbReference>
<evidence type="ECO:0000256" key="2">
    <source>
        <dbReference type="ARBA" id="ARBA00022448"/>
    </source>
</evidence>
<evidence type="ECO:0000259" key="11">
    <source>
        <dbReference type="PROSITE" id="PS50929"/>
    </source>
</evidence>
<dbReference type="AlphaFoldDB" id="D1CE49"/>
<accession>D1CE49</accession>
<sequence length="604" mass="66745">MRGSSITFLWPYIARRRHWIIGCLFLAAVGGTASAFSPFVLGHAVDELKKGVRLDVIIFYAIGLLALSVTVAVFRYLLRMLTGNMAATVTYELGQEFFQKLLVLDQKNYAFFGRGDLLSRGTMDFIYIWRFFSAGFQMMLHSLVLLFVGVVLMASSSLPLAALVFISLALIMMVQIFNGPFLERSFDRVQHDVGRLSAFVQEHLGAVRMFKAYSQLREVVEAFEDVNRAYARSYTMFALRSGLFSPLPGLVVRLSAAVVLGVGGFMVIRNLLTLGELVQFVVYLNLLSNAAIQMSSAYERLQQGAAATARVAEVLRHEPHVKDLPEATEVDIKGSVAMRDVGVRAGGRWVLKDVNFEVPAGSTVGIVGPTGSGKSTLLSLIARVQDPDSGCVLVDDRDIRTIKLDSLRKAIALVPQQTFLFEMTIRENITIGLEKVTKEDLEYAVNTSRLVNDMPQFPNGLDTMVSEGGSSLSGGQRQRTSIARALVRKPKILLLDDAFASVDAHTATQIIQGLTRKDLTNGYRRTTFIVTQNLLAVRHADVILVLDNGRIVEQGTHEELVELGGLYANMYANQHRERSNRLDDAVSSAGVQIEDTRREVKTAR</sequence>
<dbReference type="EMBL" id="CP001825">
    <property type="protein sequence ID" value="ACZ41205.1"/>
    <property type="molecule type" value="Genomic_DNA"/>
</dbReference>
<keyword evidence="2" id="KW-0813">Transport</keyword>
<dbReference type="SUPFAM" id="SSF52540">
    <property type="entry name" value="P-loop containing nucleoside triphosphate hydrolases"/>
    <property type="match status" value="1"/>
</dbReference>
<keyword evidence="8 9" id="KW-0472">Membrane</keyword>
<dbReference type="GO" id="GO:0015421">
    <property type="term" value="F:ABC-type oligopeptide transporter activity"/>
    <property type="evidence" value="ECO:0007669"/>
    <property type="project" value="TreeGrafter"/>
</dbReference>
<dbReference type="Proteomes" id="UP000000323">
    <property type="component" value="Chromosome 1"/>
</dbReference>
<evidence type="ECO:0000256" key="3">
    <source>
        <dbReference type="ARBA" id="ARBA00022475"/>
    </source>
</evidence>
<dbReference type="InterPro" id="IPR039421">
    <property type="entry name" value="Type_1_exporter"/>
</dbReference>
<evidence type="ECO:0000256" key="7">
    <source>
        <dbReference type="ARBA" id="ARBA00022989"/>
    </source>
</evidence>
<dbReference type="InterPro" id="IPR027417">
    <property type="entry name" value="P-loop_NTPase"/>
</dbReference>
<evidence type="ECO:0000313" key="13">
    <source>
        <dbReference type="Proteomes" id="UP000000323"/>
    </source>
</evidence>
<comment type="subcellular location">
    <subcellularLocation>
        <location evidence="1">Cell membrane</location>
        <topology evidence="1">Multi-pass membrane protein</topology>
    </subcellularLocation>
</comment>
<dbReference type="OrthoDB" id="9770415at2"/>
<dbReference type="InterPro" id="IPR003593">
    <property type="entry name" value="AAA+_ATPase"/>
</dbReference>
<feature type="transmembrane region" description="Helical" evidence="9">
    <location>
        <begin position="20"/>
        <end position="45"/>
    </location>
</feature>
<dbReference type="GO" id="GO:0016887">
    <property type="term" value="F:ATP hydrolysis activity"/>
    <property type="evidence" value="ECO:0007669"/>
    <property type="project" value="InterPro"/>
</dbReference>
<evidence type="ECO:0000256" key="1">
    <source>
        <dbReference type="ARBA" id="ARBA00004651"/>
    </source>
</evidence>
<dbReference type="STRING" id="525904.Tter_0283"/>
<proteinExistence type="predicted"/>
<dbReference type="InterPro" id="IPR003439">
    <property type="entry name" value="ABC_transporter-like_ATP-bd"/>
</dbReference>
<dbReference type="RefSeq" id="WP_012874240.1">
    <property type="nucleotide sequence ID" value="NC_013525.1"/>
</dbReference>
<gene>
    <name evidence="12" type="ordered locus">Tter_0283</name>
</gene>
<organism evidence="12 13">
    <name type="scientific">Thermobaculum terrenum (strain ATCC BAA-798 / CCMEE 7001 / YNP1)</name>
    <dbReference type="NCBI Taxonomy" id="525904"/>
    <lineage>
        <taxon>Bacteria</taxon>
        <taxon>Bacillati</taxon>
        <taxon>Chloroflexota</taxon>
        <taxon>Chloroflexia</taxon>
        <taxon>Candidatus Thermobaculales</taxon>
        <taxon>Candidatus Thermobaculaceae</taxon>
        <taxon>Thermobaculum</taxon>
    </lineage>
</organism>
<evidence type="ECO:0000256" key="8">
    <source>
        <dbReference type="ARBA" id="ARBA00023136"/>
    </source>
</evidence>
<feature type="transmembrane region" description="Helical" evidence="9">
    <location>
        <begin position="160"/>
        <end position="178"/>
    </location>
</feature>
<keyword evidence="6" id="KW-0067">ATP-binding</keyword>
<keyword evidence="3" id="KW-1003">Cell membrane</keyword>
<evidence type="ECO:0000256" key="5">
    <source>
        <dbReference type="ARBA" id="ARBA00022741"/>
    </source>
</evidence>
<feature type="domain" description="ABC transmembrane type-1" evidence="11">
    <location>
        <begin position="21"/>
        <end position="303"/>
    </location>
</feature>
<keyword evidence="13" id="KW-1185">Reference proteome</keyword>
<evidence type="ECO:0000256" key="6">
    <source>
        <dbReference type="ARBA" id="ARBA00022840"/>
    </source>
</evidence>
<dbReference type="PANTHER" id="PTHR43394">
    <property type="entry name" value="ATP-DEPENDENT PERMEASE MDL1, MITOCHONDRIAL"/>
    <property type="match status" value="1"/>
</dbReference>
<dbReference type="GO" id="GO:0005886">
    <property type="term" value="C:plasma membrane"/>
    <property type="evidence" value="ECO:0007669"/>
    <property type="project" value="UniProtKB-SubCell"/>
</dbReference>
<evidence type="ECO:0000256" key="4">
    <source>
        <dbReference type="ARBA" id="ARBA00022692"/>
    </source>
</evidence>
<dbReference type="eggNOG" id="COG1132">
    <property type="taxonomic scope" value="Bacteria"/>
</dbReference>
<dbReference type="SMART" id="SM00382">
    <property type="entry name" value="AAA"/>
    <property type="match status" value="1"/>
</dbReference>
<dbReference type="Gene3D" id="3.40.50.300">
    <property type="entry name" value="P-loop containing nucleotide triphosphate hydrolases"/>
    <property type="match status" value="1"/>
</dbReference>
<dbReference type="Gene3D" id="1.20.1560.10">
    <property type="entry name" value="ABC transporter type 1, transmembrane domain"/>
    <property type="match status" value="1"/>
</dbReference>
<dbReference type="FunFam" id="3.40.50.300:FF:000221">
    <property type="entry name" value="Multidrug ABC transporter ATP-binding protein"/>
    <property type="match status" value="1"/>
</dbReference>
<protein>
    <submittedName>
        <fullName evidence="12">ABC transporter related protein</fullName>
    </submittedName>
</protein>
<dbReference type="PROSITE" id="PS50929">
    <property type="entry name" value="ABC_TM1F"/>
    <property type="match status" value="1"/>
</dbReference>
<dbReference type="HOGENOM" id="CLU_000604_84_3_0"/>
<evidence type="ECO:0000313" key="12">
    <source>
        <dbReference type="EMBL" id="ACZ41205.1"/>
    </source>
</evidence>
<keyword evidence="5" id="KW-0547">Nucleotide-binding</keyword>
<dbReference type="InterPro" id="IPR036640">
    <property type="entry name" value="ABC1_TM_sf"/>
</dbReference>
<name>D1CE49_THET1</name>
<dbReference type="GO" id="GO:0005524">
    <property type="term" value="F:ATP binding"/>
    <property type="evidence" value="ECO:0007669"/>
    <property type="project" value="UniProtKB-KW"/>
</dbReference>
<feature type="transmembrane region" description="Helical" evidence="9">
    <location>
        <begin position="250"/>
        <end position="268"/>
    </location>
</feature>
<dbReference type="Pfam" id="PF00664">
    <property type="entry name" value="ABC_membrane"/>
    <property type="match status" value="1"/>
</dbReference>
<dbReference type="InterPro" id="IPR011527">
    <property type="entry name" value="ABC1_TM_dom"/>
</dbReference>
<dbReference type="KEGG" id="ttr:Tter_0283"/>
<evidence type="ECO:0000256" key="9">
    <source>
        <dbReference type="SAM" id="Phobius"/>
    </source>
</evidence>
<evidence type="ECO:0000259" key="10">
    <source>
        <dbReference type="PROSITE" id="PS50893"/>
    </source>
</evidence>
<dbReference type="PANTHER" id="PTHR43394:SF1">
    <property type="entry name" value="ATP-BINDING CASSETTE SUB-FAMILY B MEMBER 10, MITOCHONDRIAL"/>
    <property type="match status" value="1"/>
</dbReference>
<dbReference type="Pfam" id="PF00005">
    <property type="entry name" value="ABC_tran"/>
    <property type="match status" value="1"/>
</dbReference>
<reference evidence="13" key="1">
    <citation type="journal article" date="2010" name="Stand. Genomic Sci.">
        <title>Complete genome sequence of 'Thermobaculum terrenum' type strain (YNP1).</title>
        <authorList>
            <person name="Kiss H."/>
            <person name="Cleland D."/>
            <person name="Lapidus A."/>
            <person name="Lucas S."/>
            <person name="Glavina Del Rio T."/>
            <person name="Nolan M."/>
            <person name="Tice H."/>
            <person name="Han C."/>
            <person name="Goodwin L."/>
            <person name="Pitluck S."/>
            <person name="Liolios K."/>
            <person name="Ivanova N."/>
            <person name="Mavromatis K."/>
            <person name="Ovchinnikova G."/>
            <person name="Pati A."/>
            <person name="Chen A."/>
            <person name="Palaniappan K."/>
            <person name="Land M."/>
            <person name="Hauser L."/>
            <person name="Chang Y."/>
            <person name="Jeffries C."/>
            <person name="Lu M."/>
            <person name="Brettin T."/>
            <person name="Detter J."/>
            <person name="Goker M."/>
            <person name="Tindall B."/>
            <person name="Beck B."/>
            <person name="McDermott T."/>
            <person name="Woyke T."/>
            <person name="Bristow J."/>
            <person name="Eisen J."/>
            <person name="Markowitz V."/>
            <person name="Hugenholtz P."/>
            <person name="Kyrpides N."/>
            <person name="Klenk H."/>
            <person name="Cheng J."/>
        </authorList>
    </citation>
    <scope>NUCLEOTIDE SEQUENCE [LARGE SCALE GENOMIC DNA]</scope>
    <source>
        <strain evidence="13">ATCC BAA-798 / YNP1</strain>
    </source>
</reference>
<keyword evidence="7 9" id="KW-1133">Transmembrane helix</keyword>
<keyword evidence="4 9" id="KW-0812">Transmembrane</keyword>
<feature type="transmembrane region" description="Helical" evidence="9">
    <location>
        <begin position="57"/>
        <end position="78"/>
    </location>
</feature>
<feature type="domain" description="ABC transporter" evidence="10">
    <location>
        <begin position="336"/>
        <end position="573"/>
    </location>
</feature>
<dbReference type="PROSITE" id="PS50893">
    <property type="entry name" value="ABC_TRANSPORTER_2"/>
    <property type="match status" value="1"/>
</dbReference>